<proteinExistence type="predicted"/>
<dbReference type="AlphaFoldDB" id="A0A1X1QW66"/>
<dbReference type="STRING" id="1793.AWC04_19650"/>
<accession>A0A1X1QW66</accession>
<protein>
    <submittedName>
        <fullName evidence="1">Uncharacterized protein</fullName>
    </submittedName>
</protein>
<dbReference type="EMBL" id="LQOJ01000081">
    <property type="protein sequence ID" value="ORU95589.1"/>
    <property type="molecule type" value="Genomic_DNA"/>
</dbReference>
<dbReference type="Gene3D" id="3.40.50.300">
    <property type="entry name" value="P-loop containing nucleotide triphosphate hydrolases"/>
    <property type="match status" value="1"/>
</dbReference>
<dbReference type="RefSeq" id="WP_085100995.1">
    <property type="nucleotide sequence ID" value="NZ_AP022603.1"/>
</dbReference>
<evidence type="ECO:0000313" key="2">
    <source>
        <dbReference type="Proteomes" id="UP000193484"/>
    </source>
</evidence>
<name>A0A1X1QW66_MYCFA</name>
<gene>
    <name evidence="1" type="ORF">AWC04_19650</name>
</gene>
<dbReference type="InterPro" id="IPR027417">
    <property type="entry name" value="P-loop_NTPase"/>
</dbReference>
<comment type="caution">
    <text evidence="1">The sequence shown here is derived from an EMBL/GenBank/DDBJ whole genome shotgun (WGS) entry which is preliminary data.</text>
</comment>
<keyword evidence="2" id="KW-1185">Reference proteome</keyword>
<evidence type="ECO:0000313" key="1">
    <source>
        <dbReference type="EMBL" id="ORU95589.1"/>
    </source>
</evidence>
<organism evidence="1 2">
    <name type="scientific">Mycolicibacterium fallax</name>
    <name type="common">Mycobacterium fallax</name>
    <dbReference type="NCBI Taxonomy" id="1793"/>
    <lineage>
        <taxon>Bacteria</taxon>
        <taxon>Bacillati</taxon>
        <taxon>Actinomycetota</taxon>
        <taxon>Actinomycetes</taxon>
        <taxon>Mycobacteriales</taxon>
        <taxon>Mycobacteriaceae</taxon>
        <taxon>Mycolicibacterium</taxon>
    </lineage>
</organism>
<reference evidence="1 2" key="1">
    <citation type="submission" date="2016-01" db="EMBL/GenBank/DDBJ databases">
        <title>The new phylogeny of the genus Mycobacterium.</title>
        <authorList>
            <person name="Tarcisio F."/>
            <person name="Conor M."/>
            <person name="Antonella G."/>
            <person name="Elisabetta G."/>
            <person name="Giulia F.S."/>
            <person name="Sara T."/>
            <person name="Anna F."/>
            <person name="Clotilde B."/>
            <person name="Roberto B."/>
            <person name="Veronica D.S."/>
            <person name="Fabio R."/>
            <person name="Monica P."/>
            <person name="Olivier J."/>
            <person name="Enrico T."/>
            <person name="Nicola S."/>
        </authorList>
    </citation>
    <scope>NUCLEOTIDE SEQUENCE [LARGE SCALE GENOMIC DNA]</scope>
    <source>
        <strain evidence="1 2">DSM 44179</strain>
    </source>
</reference>
<dbReference type="OrthoDB" id="9812433at2"/>
<sequence>MLLVAPRGTRAVLDAARRLAGAGAAGPARRPAVVVVADPAVAAGAAGGPGLLEVAAGRCTLAEAMVPDPVGGFDWLPLGGSDESAARPRPRRAALSAVLERLAATRDVLVAAPAVLESVEALDLSGPGRVSVLVAEAPGTSNQEVREAERLLRMAAGEYLGRIVMATKGSAMNVAARGPWSRR</sequence>
<dbReference type="Proteomes" id="UP000193484">
    <property type="component" value="Unassembled WGS sequence"/>
</dbReference>